<reference evidence="1" key="1">
    <citation type="submission" date="2023-05" db="EMBL/GenBank/DDBJ databases">
        <authorList>
            <person name="Stuckert A."/>
        </authorList>
    </citation>
    <scope>NUCLEOTIDE SEQUENCE</scope>
</reference>
<name>A0ABN9CBE8_9NEOB</name>
<evidence type="ECO:0000313" key="2">
    <source>
        <dbReference type="Proteomes" id="UP001162483"/>
    </source>
</evidence>
<protein>
    <submittedName>
        <fullName evidence="1">Uncharacterized protein</fullName>
    </submittedName>
</protein>
<dbReference type="EMBL" id="CATNWA010009109">
    <property type="protein sequence ID" value="CAI9557395.1"/>
    <property type="molecule type" value="Genomic_DNA"/>
</dbReference>
<evidence type="ECO:0000313" key="1">
    <source>
        <dbReference type="EMBL" id="CAI9557395.1"/>
    </source>
</evidence>
<gene>
    <name evidence="1" type="ORF">SPARVUS_LOCUS4698680</name>
</gene>
<comment type="caution">
    <text evidence="1">The sequence shown here is derived from an EMBL/GenBank/DDBJ whole genome shotgun (WGS) entry which is preliminary data.</text>
</comment>
<accession>A0ABN9CBE8</accession>
<sequence>MYINGQTGTVPKRVAVYKRPPHSLPVHAPLKCEAPRSGARCLLWTQQNTDRCTGPLCEVPIM</sequence>
<keyword evidence="2" id="KW-1185">Reference proteome</keyword>
<proteinExistence type="predicted"/>
<dbReference type="Proteomes" id="UP001162483">
    <property type="component" value="Unassembled WGS sequence"/>
</dbReference>
<organism evidence="1 2">
    <name type="scientific">Staurois parvus</name>
    <dbReference type="NCBI Taxonomy" id="386267"/>
    <lineage>
        <taxon>Eukaryota</taxon>
        <taxon>Metazoa</taxon>
        <taxon>Chordata</taxon>
        <taxon>Craniata</taxon>
        <taxon>Vertebrata</taxon>
        <taxon>Euteleostomi</taxon>
        <taxon>Amphibia</taxon>
        <taxon>Batrachia</taxon>
        <taxon>Anura</taxon>
        <taxon>Neobatrachia</taxon>
        <taxon>Ranoidea</taxon>
        <taxon>Ranidae</taxon>
        <taxon>Staurois</taxon>
    </lineage>
</organism>